<evidence type="ECO:0000313" key="3">
    <source>
        <dbReference type="Proteomes" id="UP001165060"/>
    </source>
</evidence>
<feature type="compositionally biased region" description="Low complexity" evidence="1">
    <location>
        <begin position="1"/>
        <end position="63"/>
    </location>
</feature>
<gene>
    <name evidence="2" type="ORF">TeGR_g1071</name>
</gene>
<sequence length="99" mass="11184">MAPGNYGQQQMQPQQMQQMQQMQPQQMQQMQPQHMQQQGNGQPMQPGQPQGYGQQPGQQQYGQLGDGFGAPSNFPFWITLRRVDLLGRAGTAIWGARRP</sequence>
<feature type="region of interest" description="Disordered" evidence="1">
    <location>
        <begin position="1"/>
        <end position="73"/>
    </location>
</feature>
<dbReference type="Proteomes" id="UP001165060">
    <property type="component" value="Unassembled WGS sequence"/>
</dbReference>
<evidence type="ECO:0000313" key="2">
    <source>
        <dbReference type="EMBL" id="GMI19726.1"/>
    </source>
</evidence>
<protein>
    <submittedName>
        <fullName evidence="2">Uncharacterized protein</fullName>
    </submittedName>
</protein>
<dbReference type="EMBL" id="BRYB01001175">
    <property type="protein sequence ID" value="GMI19726.1"/>
    <property type="molecule type" value="Genomic_DNA"/>
</dbReference>
<name>A0ABQ6M5A1_9STRA</name>
<proteinExistence type="predicted"/>
<comment type="caution">
    <text evidence="2">The sequence shown here is derived from an EMBL/GenBank/DDBJ whole genome shotgun (WGS) entry which is preliminary data.</text>
</comment>
<reference evidence="2 3" key="1">
    <citation type="journal article" date="2023" name="Commun. Biol.">
        <title>Genome analysis of Parmales, the sister group of diatoms, reveals the evolutionary specialization of diatoms from phago-mixotrophs to photoautotrophs.</title>
        <authorList>
            <person name="Ban H."/>
            <person name="Sato S."/>
            <person name="Yoshikawa S."/>
            <person name="Yamada K."/>
            <person name="Nakamura Y."/>
            <person name="Ichinomiya M."/>
            <person name="Sato N."/>
            <person name="Blanc-Mathieu R."/>
            <person name="Endo H."/>
            <person name="Kuwata A."/>
            <person name="Ogata H."/>
        </authorList>
    </citation>
    <scope>NUCLEOTIDE SEQUENCE [LARGE SCALE GENOMIC DNA]</scope>
</reference>
<organism evidence="2 3">
    <name type="scientific">Tetraparma gracilis</name>
    <dbReference type="NCBI Taxonomy" id="2962635"/>
    <lineage>
        <taxon>Eukaryota</taxon>
        <taxon>Sar</taxon>
        <taxon>Stramenopiles</taxon>
        <taxon>Ochrophyta</taxon>
        <taxon>Bolidophyceae</taxon>
        <taxon>Parmales</taxon>
        <taxon>Triparmaceae</taxon>
        <taxon>Tetraparma</taxon>
    </lineage>
</organism>
<keyword evidence="3" id="KW-1185">Reference proteome</keyword>
<accession>A0ABQ6M5A1</accession>
<evidence type="ECO:0000256" key="1">
    <source>
        <dbReference type="SAM" id="MobiDB-lite"/>
    </source>
</evidence>